<dbReference type="InterPro" id="IPR000253">
    <property type="entry name" value="FHA_dom"/>
</dbReference>
<dbReference type="InterPro" id="IPR032405">
    <property type="entry name" value="Kinesin_assoc"/>
</dbReference>
<dbReference type="PROSITE" id="PS50006">
    <property type="entry name" value="FHA_DOMAIN"/>
    <property type="match status" value="1"/>
</dbReference>
<evidence type="ECO:0000256" key="2">
    <source>
        <dbReference type="ARBA" id="ARBA00004250"/>
    </source>
</evidence>
<dbReference type="PROSITE" id="PS50067">
    <property type="entry name" value="KINESIN_MOTOR_2"/>
    <property type="match status" value="1"/>
</dbReference>
<feature type="compositionally biased region" description="Low complexity" evidence="15">
    <location>
        <begin position="1382"/>
        <end position="1404"/>
    </location>
</feature>
<dbReference type="InterPro" id="IPR001849">
    <property type="entry name" value="PH_domain"/>
</dbReference>
<dbReference type="EC" id="5.6.1.3" evidence="12"/>
<gene>
    <name evidence="19" type="primary">KIF1A</name>
</gene>
<keyword evidence="6 13" id="KW-0067">ATP-binding</keyword>
<dbReference type="GO" id="GO:0005874">
    <property type="term" value="C:microtubule"/>
    <property type="evidence" value="ECO:0007669"/>
    <property type="project" value="UniProtKB-KW"/>
</dbReference>
<evidence type="ECO:0000256" key="9">
    <source>
        <dbReference type="ARBA" id="ARBA00023212"/>
    </source>
</evidence>
<dbReference type="InterPro" id="IPR019821">
    <property type="entry name" value="Kinesin_motor_CS"/>
</dbReference>
<protein>
    <recommendedName>
        <fullName evidence="12">plus-end-directed kinesin ATPase</fullName>
        <ecNumber evidence="12">5.6.1.3</ecNumber>
    </recommendedName>
</protein>
<reference evidence="19" key="2">
    <citation type="submission" date="2025-09" db="UniProtKB">
        <authorList>
            <consortium name="Ensembl"/>
        </authorList>
    </citation>
    <scope>IDENTIFICATION</scope>
</reference>
<dbReference type="Pfam" id="PF00225">
    <property type="entry name" value="Kinesin"/>
    <property type="match status" value="1"/>
</dbReference>
<dbReference type="SMART" id="SM00233">
    <property type="entry name" value="PH"/>
    <property type="match status" value="1"/>
</dbReference>
<feature type="region of interest" description="Disordered" evidence="15">
    <location>
        <begin position="1488"/>
        <end position="1528"/>
    </location>
</feature>
<dbReference type="Ensembl" id="ENSSBOT00000031339.1">
    <property type="protein sequence ID" value="ENSSBOP00000014541.1"/>
    <property type="gene ID" value="ENSSBOG00000022876.1"/>
</dbReference>
<dbReference type="GO" id="GO:0008574">
    <property type="term" value="F:plus-end-directed microtubule motor activity"/>
    <property type="evidence" value="ECO:0007669"/>
    <property type="project" value="UniProtKB-EC"/>
</dbReference>
<dbReference type="CDD" id="cd01233">
    <property type="entry name" value="PH_KIFIA_KIFIB"/>
    <property type="match status" value="1"/>
</dbReference>
<dbReference type="FunFam" id="2.60.200.20:FF:000001">
    <property type="entry name" value="Kinesin family member 1B"/>
    <property type="match status" value="1"/>
</dbReference>
<evidence type="ECO:0000256" key="10">
    <source>
        <dbReference type="ARBA" id="ARBA00023235"/>
    </source>
</evidence>
<name>A0A2K6T4J3_SAIBB</name>
<dbReference type="OMA" id="GAWKPRG"/>
<keyword evidence="9" id="KW-0206">Cytoskeleton</keyword>
<feature type="binding site" evidence="13">
    <location>
        <begin position="97"/>
        <end position="104"/>
    </location>
    <ligand>
        <name>ATP</name>
        <dbReference type="ChEBI" id="CHEBI:30616"/>
    </ligand>
</feature>
<dbReference type="PROSITE" id="PS50003">
    <property type="entry name" value="PH_DOMAIN"/>
    <property type="match status" value="1"/>
</dbReference>
<keyword evidence="8 13" id="KW-0505">Motor protein</keyword>
<keyword evidence="3" id="KW-0963">Cytoplasm</keyword>
<feature type="coiled-coil region" evidence="14">
    <location>
        <begin position="597"/>
        <end position="631"/>
    </location>
</feature>
<feature type="region of interest" description="Disordered" evidence="15">
    <location>
        <begin position="1374"/>
        <end position="1415"/>
    </location>
</feature>
<evidence type="ECO:0000256" key="3">
    <source>
        <dbReference type="ARBA" id="ARBA00022490"/>
    </source>
</evidence>
<dbReference type="InterPro" id="IPR022140">
    <property type="entry name" value="Kinesin-like_KIF1-typ"/>
</dbReference>
<dbReference type="PANTHER" id="PTHR47117">
    <property type="entry name" value="STAR-RELATED LIPID TRANSFER PROTEIN 9"/>
    <property type="match status" value="1"/>
</dbReference>
<evidence type="ECO:0000256" key="1">
    <source>
        <dbReference type="ARBA" id="ARBA00004245"/>
    </source>
</evidence>
<dbReference type="PRINTS" id="PR00380">
    <property type="entry name" value="KINESINHEAVY"/>
</dbReference>
<keyword evidence="20" id="KW-1185">Reference proteome</keyword>
<accession>A0A2K6T4J3</accession>
<evidence type="ECO:0000313" key="19">
    <source>
        <dbReference type="Ensembl" id="ENSSBOP00000014541.1"/>
    </source>
</evidence>
<evidence type="ECO:0000259" key="18">
    <source>
        <dbReference type="PROSITE" id="PS50067"/>
    </source>
</evidence>
<dbReference type="InterPro" id="IPR011993">
    <property type="entry name" value="PH-like_dom_sf"/>
</dbReference>
<dbReference type="FunFam" id="3.40.850.10:FF:000253">
    <property type="entry name" value="Kinesin-like protein"/>
    <property type="match status" value="1"/>
</dbReference>
<dbReference type="Pfam" id="PF00498">
    <property type="entry name" value="FHA"/>
    <property type="match status" value="1"/>
</dbReference>
<sequence>MAGASVKVAVRVRPFNSREMSRDSKCIIQMSGSTTTIVNPKQPKETPKSFSFDYSYWSHTSPEDINYASQKQVYRDIGEEMLQHAFEGYNVCIFAYGQTGAGKSYTMMGKQEKDQQGIIPQLCEDLFSRINDTSNDNMSYSVEVSYMEIYCERVRDLLNPKNKGNLRVREHPLLGPYVEDLSKLAVTSYNDIQDLMDSGNKARTVAATNMNETSSRSHAVFNIIFTQKRHDAETNITTEKVSKISLVDLAGSERADSTGAKGTRLKEGANINKSLTTLGKVISALAEMVSGSAVLARVHPWLGSPQYADRAKQIRCNAVINEDPNNKLIRELKDEVTRLRDLLYAQGLGDITDTNTVPGGPKLTNALVGMSPSSSLSALSSRAASVSSLHERILFAPGSEEAIERLKETEKIIAELNETWEEKLRRTEAIRMEREALLAEMGVAMREDGGTLGVFSPKKTPHLVNLNEDPLMSECLLYYIKDGITRVGREDGERRQDIVLSGHFIKEEHCVFRSDSRGGSEAVVTLEPCEGADTYVNGKKVTEPSILRSGNRIIMGKSHVFRFNHPEQARQERERTPCAETPAEPVDWAFAQRELLEKQGIDMKQEMEQRLQELEDQYRREREEATYLLEQQRLDYESKLEALQKQMDSRYYPEVNEEEEEPEDEVQWTERECELALWAFRKWKWYQFTSLRDLLWGNAIFLKEANAISVELKKKVQFQFVLLTDTLYSPLPPDLLPPEAAKDRETRPFPRTIVAVEVQDQKNGATHYWTLEKLRQRLDLMREMYDRAAEVPSSVIEDCDNVVTGGDPFYDRFPWFRLVGRAFVYLSNLLYPVPLVHRVAIVSEKGEVKGFLRVAVQAISADEEAPDYGSGVRQSGTAKISFDDQHFEKFQSESCPVVGMSRSGTSQEELRIVEGQGQGADSGPSADEVNNNTCSAVPPEGLLLDSSEKTALDGPLDAALDHLRLGSTFTFRVTVLQASSISAEYADIFCQFNFIHRHDEAFSTEPLKNTGRGPPLGFYHVQNIAVEVTRSFIEYIKSQPIVFEVFGHYQQHPFPPLCKDVLSPLRPSRRHFPRVMPLSKPVPATKLSTLTRPCPGPCHCKYDLLVYFEICELEANGDYIPAVVDHRGGMPCMGTFLLHQGIQRRITVTLLHETGSHIRWKEVRELVVGRIRNTPETDDSLIDPNILSLNILSSGYIHPAQDDRTFYQFEAAWDSSMHNSLLLNRVTPYREKIYMTLSAYIEMENCTQPAVITKDFCMVFYSRDAKLPASRSIRNLFGSGSLRASESNRVTGVYELSLCHVADAGSPGMQRRRRRVLDTSVAYVRGEENLAGWRPRSDSLILDHQWELEKLSLLQEVEKTRHYLLLREKLETAQRPVPEVPSPASSEDSESHGSSSASSPLSAEGRPSPLEAPNERQRELAVKCLRLLTHTFNREYTHSHVCVSASESKLSEMSVTLLRDPPMSPLGPATLTPSSTCPSLVEGRYGATDLRTPQPCSRPASPEPELLPEAESKKLPSPAQATETDKEPPRLLVPDIQEIRVSPIVSKKGYLHFLEPHTSGWARRYVVVRRPYAYMYNSDKDTVERFVLNLATAQVEYSEDQQAMLKTPNTFAVCTEHRGVLLQAASDKDMHDWLYAFNPLLAGTIRSKLSRRRSAQMRV</sequence>
<dbReference type="SUPFAM" id="SSF52540">
    <property type="entry name" value="P-loop containing nucleoside triphosphate hydrolases"/>
    <property type="match status" value="1"/>
</dbReference>
<evidence type="ECO:0000256" key="11">
    <source>
        <dbReference type="ARBA" id="ARBA00050273"/>
    </source>
</evidence>
<dbReference type="SMART" id="SM00240">
    <property type="entry name" value="FHA"/>
    <property type="match status" value="1"/>
</dbReference>
<dbReference type="InterPro" id="IPR049780">
    <property type="entry name" value="PH_KIFIA_KIFIB"/>
</dbReference>
<reference evidence="19" key="1">
    <citation type="submission" date="2025-08" db="UniProtKB">
        <authorList>
            <consortium name="Ensembl"/>
        </authorList>
    </citation>
    <scope>IDENTIFICATION</scope>
</reference>
<dbReference type="InterPro" id="IPR027417">
    <property type="entry name" value="P-loop_NTPase"/>
</dbReference>
<dbReference type="Gene3D" id="3.40.850.10">
    <property type="entry name" value="Kinesin motor domain"/>
    <property type="match status" value="1"/>
</dbReference>
<feature type="domain" description="PH" evidence="16">
    <location>
        <begin position="1544"/>
        <end position="1642"/>
    </location>
</feature>
<dbReference type="CDD" id="cd01365">
    <property type="entry name" value="KISc_KIF1A_KIF1B"/>
    <property type="match status" value="1"/>
</dbReference>
<comment type="subcellular location">
    <subcellularLocation>
        <location evidence="1">Cytoplasm</location>
        <location evidence="1">Cytoskeleton</location>
    </subcellularLocation>
    <subcellularLocation>
        <location evidence="2">Cytoplasmic vesicle</location>
        <location evidence="2">Secretory vesicle membrane</location>
    </subcellularLocation>
</comment>
<evidence type="ECO:0000259" key="16">
    <source>
        <dbReference type="PROSITE" id="PS50003"/>
    </source>
</evidence>
<dbReference type="Pfam" id="PF12473">
    <property type="entry name" value="DUF3694"/>
    <property type="match status" value="1"/>
</dbReference>
<evidence type="ECO:0000256" key="15">
    <source>
        <dbReference type="SAM" id="MobiDB-lite"/>
    </source>
</evidence>
<dbReference type="Pfam" id="PF16183">
    <property type="entry name" value="Kinesin_assoc"/>
    <property type="match status" value="1"/>
</dbReference>
<evidence type="ECO:0000313" key="20">
    <source>
        <dbReference type="Proteomes" id="UP000233220"/>
    </source>
</evidence>
<dbReference type="SMART" id="SM00129">
    <property type="entry name" value="KISc"/>
    <property type="match status" value="1"/>
</dbReference>
<dbReference type="InterPro" id="IPR036961">
    <property type="entry name" value="Kinesin_motor_dom_sf"/>
</dbReference>
<comment type="catalytic activity">
    <reaction evidence="11">
        <text>ATP + H2O + a kinesin associated with a microtubule at position (n) = ADP + phosphate a kinesin associated with a microtubule at position (n+1, toward the plus end).</text>
        <dbReference type="EC" id="5.6.1.3"/>
    </reaction>
</comment>
<evidence type="ECO:0000256" key="4">
    <source>
        <dbReference type="ARBA" id="ARBA00022701"/>
    </source>
</evidence>
<evidence type="ECO:0000259" key="17">
    <source>
        <dbReference type="PROSITE" id="PS50006"/>
    </source>
</evidence>
<dbReference type="Proteomes" id="UP000233220">
    <property type="component" value="Unplaced"/>
</dbReference>
<evidence type="ECO:0000256" key="5">
    <source>
        <dbReference type="ARBA" id="ARBA00022741"/>
    </source>
</evidence>
<dbReference type="Gene3D" id="2.30.29.30">
    <property type="entry name" value="Pleckstrin-homology domain (PH domain)/Phosphotyrosine-binding domain (PTB)"/>
    <property type="match status" value="1"/>
</dbReference>
<evidence type="ECO:0000256" key="8">
    <source>
        <dbReference type="ARBA" id="ARBA00023175"/>
    </source>
</evidence>
<dbReference type="InterPro" id="IPR008984">
    <property type="entry name" value="SMAD_FHA_dom_sf"/>
</dbReference>
<evidence type="ECO:0000256" key="7">
    <source>
        <dbReference type="ARBA" id="ARBA00023054"/>
    </source>
</evidence>
<keyword evidence="10" id="KW-0413">Isomerase</keyword>
<evidence type="ECO:0000256" key="6">
    <source>
        <dbReference type="ARBA" id="ARBA00022840"/>
    </source>
</evidence>
<dbReference type="PROSITE" id="PS00411">
    <property type="entry name" value="KINESIN_MOTOR_1"/>
    <property type="match status" value="1"/>
</dbReference>
<dbReference type="SUPFAM" id="SSF50729">
    <property type="entry name" value="PH domain-like"/>
    <property type="match status" value="1"/>
</dbReference>
<proteinExistence type="inferred from homology"/>
<dbReference type="GeneTree" id="ENSGT00940000156474"/>
<evidence type="ECO:0000256" key="12">
    <source>
        <dbReference type="ARBA" id="ARBA00066390"/>
    </source>
</evidence>
<dbReference type="InterPro" id="IPR001752">
    <property type="entry name" value="Kinesin_motor_dom"/>
</dbReference>
<dbReference type="CDD" id="cd22726">
    <property type="entry name" value="FHA_KIF1A"/>
    <property type="match status" value="1"/>
</dbReference>
<dbReference type="Gene3D" id="2.60.200.20">
    <property type="match status" value="1"/>
</dbReference>
<keyword evidence="4" id="KW-0493">Microtubule</keyword>
<keyword evidence="5 13" id="KW-0547">Nucleotide-binding</keyword>
<feature type="domain" description="Kinesin motor" evidence="18">
    <location>
        <begin position="5"/>
        <end position="287"/>
    </location>
</feature>
<dbReference type="Pfam" id="PF00169">
    <property type="entry name" value="PH"/>
    <property type="match status" value="1"/>
</dbReference>
<dbReference type="GO" id="GO:0010970">
    <property type="term" value="P:transport along microtubule"/>
    <property type="evidence" value="ECO:0007669"/>
    <property type="project" value="UniProtKB-ARBA"/>
</dbReference>
<dbReference type="InterPro" id="IPR022164">
    <property type="entry name" value="Kinesin-like"/>
</dbReference>
<dbReference type="Gene3D" id="6.10.250.2520">
    <property type="match status" value="1"/>
</dbReference>
<feature type="compositionally biased region" description="Low complexity" evidence="15">
    <location>
        <begin position="1499"/>
        <end position="1509"/>
    </location>
</feature>
<evidence type="ECO:0000256" key="14">
    <source>
        <dbReference type="SAM" id="Coils"/>
    </source>
</evidence>
<feature type="domain" description="FHA" evidence="17">
    <location>
        <begin position="485"/>
        <end position="541"/>
    </location>
</feature>
<dbReference type="SUPFAM" id="SSF49879">
    <property type="entry name" value="SMAD/FHA domain"/>
    <property type="match status" value="1"/>
</dbReference>
<dbReference type="Pfam" id="PF12423">
    <property type="entry name" value="KIF1B"/>
    <property type="match status" value="1"/>
</dbReference>
<evidence type="ECO:0000256" key="13">
    <source>
        <dbReference type="PROSITE-ProRule" id="PRU00283"/>
    </source>
</evidence>
<dbReference type="FunFam" id="2.30.29.30:FF:000023">
    <property type="entry name" value="Kinesin family member 1B"/>
    <property type="match status" value="1"/>
</dbReference>
<dbReference type="PANTHER" id="PTHR47117:SF2">
    <property type="entry name" value="KINESIN-LIKE PROTEIN KIF1A ISOFORM X1"/>
    <property type="match status" value="1"/>
</dbReference>
<dbReference type="GO" id="GO:0008017">
    <property type="term" value="F:microtubule binding"/>
    <property type="evidence" value="ECO:0007669"/>
    <property type="project" value="InterPro"/>
</dbReference>
<dbReference type="InterPro" id="IPR049779">
    <property type="entry name" value="FHA_KIF1A"/>
</dbReference>
<keyword evidence="7 14" id="KW-0175">Coiled coil</keyword>
<dbReference type="GO" id="GO:0030658">
    <property type="term" value="C:transport vesicle membrane"/>
    <property type="evidence" value="ECO:0007669"/>
    <property type="project" value="UniProtKB-SubCell"/>
</dbReference>
<feature type="coiled-coil region" evidence="14">
    <location>
        <begin position="399"/>
        <end position="426"/>
    </location>
</feature>
<organism evidence="19 20">
    <name type="scientific">Saimiri boliviensis boliviensis</name>
    <name type="common">Bolivian squirrel monkey</name>
    <dbReference type="NCBI Taxonomy" id="39432"/>
    <lineage>
        <taxon>Eukaryota</taxon>
        <taxon>Metazoa</taxon>
        <taxon>Chordata</taxon>
        <taxon>Craniata</taxon>
        <taxon>Vertebrata</taxon>
        <taxon>Euteleostomi</taxon>
        <taxon>Mammalia</taxon>
        <taxon>Eutheria</taxon>
        <taxon>Euarchontoglires</taxon>
        <taxon>Primates</taxon>
        <taxon>Haplorrhini</taxon>
        <taxon>Platyrrhini</taxon>
        <taxon>Cebidae</taxon>
        <taxon>Saimiriinae</taxon>
        <taxon>Saimiri</taxon>
    </lineage>
</organism>
<comment type="similarity">
    <text evidence="13">Belongs to the TRAFAC class myosin-kinesin ATPase superfamily. Kinesin family.</text>
</comment>
<dbReference type="GO" id="GO:0005524">
    <property type="term" value="F:ATP binding"/>
    <property type="evidence" value="ECO:0007669"/>
    <property type="project" value="UniProtKB-UniRule"/>
</dbReference>